<comment type="caution">
    <text evidence="1">The sequence shown here is derived from an EMBL/GenBank/DDBJ whole genome shotgun (WGS) entry which is preliminary data.</text>
</comment>
<sequence>MTDAITDGPLLLPAFQWSQLLQLNRPIPRIVDTCIHGKIERKVRIRPDKVAVTGYGPVRSPSSPPV</sequence>
<gene>
    <name evidence="1" type="ORF">GQ43DRAFT_102138</name>
</gene>
<evidence type="ECO:0000313" key="2">
    <source>
        <dbReference type="Proteomes" id="UP000799536"/>
    </source>
</evidence>
<accession>A0A9P4N2K7</accession>
<organism evidence="1 2">
    <name type="scientific">Delitschia confertaspora ATCC 74209</name>
    <dbReference type="NCBI Taxonomy" id="1513339"/>
    <lineage>
        <taxon>Eukaryota</taxon>
        <taxon>Fungi</taxon>
        <taxon>Dikarya</taxon>
        <taxon>Ascomycota</taxon>
        <taxon>Pezizomycotina</taxon>
        <taxon>Dothideomycetes</taxon>
        <taxon>Pleosporomycetidae</taxon>
        <taxon>Pleosporales</taxon>
        <taxon>Delitschiaceae</taxon>
        <taxon>Delitschia</taxon>
    </lineage>
</organism>
<name>A0A9P4N2K7_9PLEO</name>
<dbReference type="EMBL" id="ML993866">
    <property type="protein sequence ID" value="KAF2204890.1"/>
    <property type="molecule type" value="Genomic_DNA"/>
</dbReference>
<reference evidence="1" key="1">
    <citation type="journal article" date="2020" name="Stud. Mycol.">
        <title>101 Dothideomycetes genomes: a test case for predicting lifestyles and emergence of pathogens.</title>
        <authorList>
            <person name="Haridas S."/>
            <person name="Albert R."/>
            <person name="Binder M."/>
            <person name="Bloem J."/>
            <person name="Labutti K."/>
            <person name="Salamov A."/>
            <person name="Andreopoulos B."/>
            <person name="Baker S."/>
            <person name="Barry K."/>
            <person name="Bills G."/>
            <person name="Bluhm B."/>
            <person name="Cannon C."/>
            <person name="Castanera R."/>
            <person name="Culley D."/>
            <person name="Daum C."/>
            <person name="Ezra D."/>
            <person name="Gonzalez J."/>
            <person name="Henrissat B."/>
            <person name="Kuo A."/>
            <person name="Liang C."/>
            <person name="Lipzen A."/>
            <person name="Lutzoni F."/>
            <person name="Magnuson J."/>
            <person name="Mondo S."/>
            <person name="Nolan M."/>
            <person name="Ohm R."/>
            <person name="Pangilinan J."/>
            <person name="Park H.-J."/>
            <person name="Ramirez L."/>
            <person name="Alfaro M."/>
            <person name="Sun H."/>
            <person name="Tritt A."/>
            <person name="Yoshinaga Y."/>
            <person name="Zwiers L.-H."/>
            <person name="Turgeon B."/>
            <person name="Goodwin S."/>
            <person name="Spatafora J."/>
            <person name="Crous P."/>
            <person name="Grigoriev I."/>
        </authorList>
    </citation>
    <scope>NUCLEOTIDE SEQUENCE</scope>
    <source>
        <strain evidence="1">ATCC 74209</strain>
    </source>
</reference>
<keyword evidence="2" id="KW-1185">Reference proteome</keyword>
<evidence type="ECO:0000313" key="1">
    <source>
        <dbReference type="EMBL" id="KAF2204890.1"/>
    </source>
</evidence>
<protein>
    <submittedName>
        <fullName evidence="1">Uncharacterized protein</fullName>
    </submittedName>
</protein>
<dbReference type="Proteomes" id="UP000799536">
    <property type="component" value="Unassembled WGS sequence"/>
</dbReference>
<dbReference type="AlphaFoldDB" id="A0A9P4N2K7"/>
<proteinExistence type="predicted"/>